<dbReference type="AlphaFoldDB" id="A0AAJ4ZFA3"/>
<dbReference type="InterPro" id="IPR017871">
    <property type="entry name" value="ABC_transporter-like_CS"/>
</dbReference>
<dbReference type="EC" id="3.6.3.-" evidence="12"/>
<comment type="similarity">
    <text evidence="2">Belongs to the ABC transporter superfamily.</text>
</comment>
<keyword evidence="12" id="KW-0378">Hydrolase</keyword>
<dbReference type="EMBL" id="CP010310">
    <property type="protein sequence ID" value="AJC22981.2"/>
    <property type="molecule type" value="Genomic_DNA"/>
</dbReference>
<name>A0AAJ4ZFA3_PANPU</name>
<reference evidence="12 14" key="3">
    <citation type="submission" date="2018-06" db="EMBL/GenBank/DDBJ databases">
        <authorList>
            <consortium name="Pathogen Informatics"/>
            <person name="Doyle S."/>
        </authorList>
    </citation>
    <scope>NUCLEOTIDE SEQUENCE [LARGE SCALE GENOMIC DNA]</scope>
    <source>
        <strain evidence="12 14">NCTC13159</strain>
    </source>
</reference>
<dbReference type="PANTHER" id="PTHR43297">
    <property type="entry name" value="OLIGOPEPTIDE TRANSPORT ATP-BINDING PROTEIN APPD"/>
    <property type="match status" value="1"/>
</dbReference>
<keyword evidence="6" id="KW-0547">Nucleotide-binding</keyword>
<evidence type="ECO:0000256" key="4">
    <source>
        <dbReference type="ARBA" id="ARBA00022475"/>
    </source>
</evidence>
<organism evidence="12 14">
    <name type="scientific">Pandoraea pulmonicola</name>
    <dbReference type="NCBI Taxonomy" id="93221"/>
    <lineage>
        <taxon>Bacteria</taxon>
        <taxon>Pseudomonadati</taxon>
        <taxon>Pseudomonadota</taxon>
        <taxon>Betaproteobacteria</taxon>
        <taxon>Burkholderiales</taxon>
        <taxon>Burkholderiaceae</taxon>
        <taxon>Pandoraea</taxon>
    </lineage>
</organism>
<feature type="domain" description="ABC transporter" evidence="10">
    <location>
        <begin position="24"/>
        <end position="274"/>
    </location>
</feature>
<dbReference type="Proteomes" id="UP000254589">
    <property type="component" value="Unassembled WGS sequence"/>
</dbReference>
<evidence type="ECO:0000313" key="14">
    <source>
        <dbReference type="Proteomes" id="UP000254589"/>
    </source>
</evidence>
<dbReference type="EMBL" id="UGSJ01000001">
    <property type="protein sequence ID" value="SUA92338.1"/>
    <property type="molecule type" value="Genomic_DNA"/>
</dbReference>
<dbReference type="GO" id="GO:0055085">
    <property type="term" value="P:transmembrane transport"/>
    <property type="evidence" value="ECO:0007669"/>
    <property type="project" value="UniProtKB-ARBA"/>
</dbReference>
<protein>
    <submittedName>
        <fullName evidence="12">Glutathione import ATP-binding protein GsiA</fullName>
        <ecNumber evidence="12">3.6.3.-</ecNumber>
    </submittedName>
    <submittedName>
        <fullName evidence="11">Methionine ABC transporter ATP-binding protein</fullName>
    </submittedName>
</protein>
<dbReference type="Pfam" id="PF08352">
    <property type="entry name" value="oligo_HPY"/>
    <property type="match status" value="1"/>
</dbReference>
<dbReference type="CDD" id="cd03257">
    <property type="entry name" value="ABC_NikE_OppD_transporters"/>
    <property type="match status" value="1"/>
</dbReference>
<evidence type="ECO:0000256" key="2">
    <source>
        <dbReference type="ARBA" id="ARBA00005417"/>
    </source>
</evidence>
<keyword evidence="5" id="KW-0997">Cell inner membrane</keyword>
<evidence type="ECO:0000256" key="7">
    <source>
        <dbReference type="ARBA" id="ARBA00022840"/>
    </source>
</evidence>
<evidence type="ECO:0000259" key="10">
    <source>
        <dbReference type="PROSITE" id="PS50893"/>
    </source>
</evidence>
<dbReference type="InterPro" id="IPR003439">
    <property type="entry name" value="ABC_transporter-like_ATP-bd"/>
</dbReference>
<evidence type="ECO:0000256" key="5">
    <source>
        <dbReference type="ARBA" id="ARBA00022519"/>
    </source>
</evidence>
<reference evidence="13" key="1">
    <citation type="submission" date="2014-12" db="EMBL/GenBank/DDBJ databases">
        <title>Complete Genome Sequencing of Pandoraea pulmonicola DSM 16583.</title>
        <authorList>
            <person name="Chan K.-G."/>
        </authorList>
    </citation>
    <scope>NUCLEOTIDE SEQUENCE [LARGE SCALE GENOMIC DNA]</scope>
    <source>
        <strain evidence="13">DSM 16583</strain>
    </source>
</reference>
<evidence type="ECO:0000313" key="13">
    <source>
        <dbReference type="Proteomes" id="UP000035086"/>
    </source>
</evidence>
<dbReference type="Gene3D" id="3.40.50.300">
    <property type="entry name" value="P-loop containing nucleotide triphosphate hydrolases"/>
    <property type="match status" value="1"/>
</dbReference>
<proteinExistence type="inferred from homology"/>
<dbReference type="GO" id="GO:0005886">
    <property type="term" value="C:plasma membrane"/>
    <property type="evidence" value="ECO:0007669"/>
    <property type="project" value="UniProtKB-SubCell"/>
</dbReference>
<evidence type="ECO:0000256" key="6">
    <source>
        <dbReference type="ARBA" id="ARBA00022741"/>
    </source>
</evidence>
<dbReference type="Proteomes" id="UP000035086">
    <property type="component" value="Chromosome"/>
</dbReference>
<dbReference type="GO" id="GO:0015833">
    <property type="term" value="P:peptide transport"/>
    <property type="evidence" value="ECO:0007669"/>
    <property type="project" value="InterPro"/>
</dbReference>
<dbReference type="InterPro" id="IPR050388">
    <property type="entry name" value="ABC_Ni/Peptide_Import"/>
</dbReference>
<gene>
    <name evidence="12" type="primary">gsiA_14</name>
    <name evidence="12" type="ORF">NCTC13159_03868</name>
    <name evidence="11" type="ORF">RO07_02100</name>
</gene>
<evidence type="ECO:0000313" key="11">
    <source>
        <dbReference type="EMBL" id="AJC22981.2"/>
    </source>
</evidence>
<feature type="region of interest" description="Disordered" evidence="9">
    <location>
        <begin position="1"/>
        <end position="22"/>
    </location>
</feature>
<keyword evidence="7 12" id="KW-0067">ATP-binding</keyword>
<sequence length="346" mass="36836">MSGAVSSPSSSSSSSPPASSSLTLEVRNLRTQFVTRAGTLPAVDDVSFSLPPGHIMGLVGESGSGKSVTGFSIMGLVDAPGRIVGGEVLFQGRDLTRLSPAELRRLQGNRIAMIFQDPMMTLNPVLRVDVQMIEAVRAHQRVSKAQARELARDTLGMMGIPSPDERLRAYPHQLSGGMRQRVAIAIAMLHRPDLIIADEPTTALDVTIQAQILSEVQKLARQHGTALIWITHDLSVVAGLADTVAVMYAGRIVEQGAVDAVLDAPQHPYTAGLIGSLPSLNKRGQRLRQIPGMTPNLLAMPAGCAFASRCAYASAACAQRPEITQTSPGRLVRCFHPGAALQKEMV</sequence>
<dbReference type="KEGG" id="ppul:RO07_02100"/>
<dbReference type="SMART" id="SM00382">
    <property type="entry name" value="AAA"/>
    <property type="match status" value="1"/>
</dbReference>
<dbReference type="NCBIfam" id="TIGR01727">
    <property type="entry name" value="oligo_HPY"/>
    <property type="match status" value="1"/>
</dbReference>
<evidence type="ECO:0000256" key="9">
    <source>
        <dbReference type="SAM" id="MobiDB-lite"/>
    </source>
</evidence>
<keyword evidence="3" id="KW-0813">Transport</keyword>
<keyword evidence="4" id="KW-1003">Cell membrane</keyword>
<dbReference type="Pfam" id="PF00005">
    <property type="entry name" value="ABC_tran"/>
    <property type="match status" value="1"/>
</dbReference>
<dbReference type="PROSITE" id="PS00211">
    <property type="entry name" value="ABC_TRANSPORTER_1"/>
    <property type="match status" value="1"/>
</dbReference>
<evidence type="ECO:0000313" key="12">
    <source>
        <dbReference type="EMBL" id="SUA92338.1"/>
    </source>
</evidence>
<evidence type="ECO:0000256" key="1">
    <source>
        <dbReference type="ARBA" id="ARBA00004417"/>
    </source>
</evidence>
<dbReference type="GO" id="GO:0016887">
    <property type="term" value="F:ATP hydrolysis activity"/>
    <property type="evidence" value="ECO:0007669"/>
    <property type="project" value="InterPro"/>
</dbReference>
<reference evidence="11" key="2">
    <citation type="submission" date="2016-11" db="EMBL/GenBank/DDBJ databases">
        <title>Complete Genome Sequencing of Pandoraea pulmonicola DSM 16583.</title>
        <authorList>
            <person name="Chan K.-G."/>
        </authorList>
    </citation>
    <scope>NUCLEOTIDE SEQUENCE</scope>
    <source>
        <strain evidence="11">DSM 16583</strain>
    </source>
</reference>
<dbReference type="InterPro" id="IPR013563">
    <property type="entry name" value="Oligopep_ABC_C"/>
</dbReference>
<dbReference type="FunFam" id="3.40.50.300:FF:000016">
    <property type="entry name" value="Oligopeptide ABC transporter ATP-binding component"/>
    <property type="match status" value="1"/>
</dbReference>
<dbReference type="InterPro" id="IPR003593">
    <property type="entry name" value="AAA+_ATPase"/>
</dbReference>
<comment type="subcellular location">
    <subcellularLocation>
        <location evidence="1">Cell inner membrane</location>
        <topology evidence="1">Peripheral membrane protein</topology>
    </subcellularLocation>
</comment>
<dbReference type="InterPro" id="IPR027417">
    <property type="entry name" value="P-loop_NTPase"/>
</dbReference>
<dbReference type="SUPFAM" id="SSF52540">
    <property type="entry name" value="P-loop containing nucleoside triphosphate hydrolases"/>
    <property type="match status" value="1"/>
</dbReference>
<dbReference type="PANTHER" id="PTHR43297:SF2">
    <property type="entry name" value="DIPEPTIDE TRANSPORT ATP-BINDING PROTEIN DPPD"/>
    <property type="match status" value="1"/>
</dbReference>
<feature type="compositionally biased region" description="Low complexity" evidence="9">
    <location>
        <begin position="1"/>
        <end position="21"/>
    </location>
</feature>
<dbReference type="PROSITE" id="PS50893">
    <property type="entry name" value="ABC_TRANSPORTER_2"/>
    <property type="match status" value="1"/>
</dbReference>
<evidence type="ECO:0000256" key="3">
    <source>
        <dbReference type="ARBA" id="ARBA00022448"/>
    </source>
</evidence>
<keyword evidence="8" id="KW-0472">Membrane</keyword>
<evidence type="ECO:0000256" key="8">
    <source>
        <dbReference type="ARBA" id="ARBA00023136"/>
    </source>
</evidence>
<dbReference type="GO" id="GO:0005524">
    <property type="term" value="F:ATP binding"/>
    <property type="evidence" value="ECO:0007669"/>
    <property type="project" value="UniProtKB-KW"/>
</dbReference>
<accession>A0AAJ4ZFA3</accession>
<keyword evidence="13" id="KW-1185">Reference proteome</keyword>